<dbReference type="Pfam" id="PF05192">
    <property type="entry name" value="MutS_III"/>
    <property type="match status" value="1"/>
</dbReference>
<dbReference type="SUPFAM" id="SSF52540">
    <property type="entry name" value="P-loop containing nucleoside triphosphate hydrolases"/>
    <property type="match status" value="1"/>
</dbReference>
<keyword evidence="6 9" id="KW-0238">DNA-binding</keyword>
<evidence type="ECO:0000256" key="1">
    <source>
        <dbReference type="ARBA" id="ARBA00006271"/>
    </source>
</evidence>
<dbReference type="InterPro" id="IPR036187">
    <property type="entry name" value="DNA_mismatch_repair_MutS_sf"/>
</dbReference>
<dbReference type="InterPro" id="IPR007695">
    <property type="entry name" value="DNA_mismatch_repair_MutS-lik_N"/>
</dbReference>
<feature type="binding site" evidence="9">
    <location>
        <begin position="615"/>
        <end position="622"/>
    </location>
    <ligand>
        <name>ATP</name>
        <dbReference type="ChEBI" id="CHEBI:30616"/>
    </ligand>
</feature>
<evidence type="ECO:0000256" key="3">
    <source>
        <dbReference type="ARBA" id="ARBA00022741"/>
    </source>
</evidence>
<evidence type="ECO:0000256" key="10">
    <source>
        <dbReference type="RuleBase" id="RU003756"/>
    </source>
</evidence>
<dbReference type="InterPro" id="IPR036678">
    <property type="entry name" value="MutS_con_dom_sf"/>
</dbReference>
<dbReference type="NCBIfam" id="NF003810">
    <property type="entry name" value="PRK05399.1"/>
    <property type="match status" value="1"/>
</dbReference>
<dbReference type="GO" id="GO:0030983">
    <property type="term" value="F:mismatched DNA binding"/>
    <property type="evidence" value="ECO:0007669"/>
    <property type="project" value="InterPro"/>
</dbReference>
<dbReference type="InterPro" id="IPR005748">
    <property type="entry name" value="DNA_mismatch_repair_MutS"/>
</dbReference>
<dbReference type="SMART" id="SM00533">
    <property type="entry name" value="MUTSd"/>
    <property type="match status" value="1"/>
</dbReference>
<dbReference type="InterPro" id="IPR045076">
    <property type="entry name" value="MutS"/>
</dbReference>
<evidence type="ECO:0000256" key="6">
    <source>
        <dbReference type="ARBA" id="ARBA00023125"/>
    </source>
</evidence>
<dbReference type="GO" id="GO:0003684">
    <property type="term" value="F:damaged DNA binding"/>
    <property type="evidence" value="ECO:0007669"/>
    <property type="project" value="UniProtKB-UniRule"/>
</dbReference>
<dbReference type="Pfam" id="PF05190">
    <property type="entry name" value="MutS_IV"/>
    <property type="match status" value="1"/>
</dbReference>
<dbReference type="KEGG" id="haby:HLVA_13560"/>
<dbReference type="PIRSF" id="PIRSF037677">
    <property type="entry name" value="DNA_mis_repair_Msh6"/>
    <property type="match status" value="1"/>
</dbReference>
<dbReference type="SMART" id="SM00534">
    <property type="entry name" value="MUTSac"/>
    <property type="match status" value="1"/>
</dbReference>
<dbReference type="AlphaFoldDB" id="A0AAU9DLF7"/>
<dbReference type="HAMAP" id="MF_00096">
    <property type="entry name" value="MutS"/>
    <property type="match status" value="1"/>
</dbReference>
<name>A0AAU9DLF7_9FUSO</name>
<dbReference type="Proteomes" id="UP001321582">
    <property type="component" value="Chromosome"/>
</dbReference>
<gene>
    <name evidence="9 12" type="primary">mutS</name>
    <name evidence="12" type="ORF">HLVA_13560</name>
</gene>
<dbReference type="Gene3D" id="3.40.50.300">
    <property type="entry name" value="P-loop containing nucleotide triphosphate hydrolases"/>
    <property type="match status" value="1"/>
</dbReference>
<dbReference type="Pfam" id="PF01624">
    <property type="entry name" value="MutS_I"/>
    <property type="match status" value="1"/>
</dbReference>
<protein>
    <recommendedName>
        <fullName evidence="2 9">DNA mismatch repair protein MutS</fullName>
    </recommendedName>
</protein>
<dbReference type="InterPro" id="IPR007861">
    <property type="entry name" value="DNA_mismatch_repair_MutS_clamp"/>
</dbReference>
<dbReference type="GO" id="GO:0140664">
    <property type="term" value="F:ATP-dependent DNA damage sensor activity"/>
    <property type="evidence" value="ECO:0007669"/>
    <property type="project" value="InterPro"/>
</dbReference>
<proteinExistence type="inferred from homology"/>
<dbReference type="Pfam" id="PF00488">
    <property type="entry name" value="MutS_V"/>
    <property type="match status" value="1"/>
</dbReference>
<keyword evidence="13" id="KW-1185">Reference proteome</keyword>
<sequence length="865" mass="98990">MIKKETPLMKQYKAIKKENEDSILFFRLGDFYEMFFEDAKIASKELGITLTSRNKEKGVEVPLAGIPYHSAAQYISKLVSKGYKVAICEQVEDPKKAKGIVKREVVKIITPGTVIDTDSLDENSNNYLLGIEIKDSGAGISYIDITTGEFKTTQFDEGNLSEKIFNEINKIAPKEILIDNVSYEILKEKIEEYTKLNNILLNTINLIDDSEEFLKDYFNIISLESFGINNKKISIEIAGTVLNYILELQKFGEIPVNKLIYVNTKNQMELNVTTQRNLDLIKNNREKNSLGTLLWVLNKTKTSMGGRLLKKVIVSPLIDIDKILERQNNVKYFIDNLMIREEIREELINIYDIERIIGKIVLGTENGRDIIALKKSLKSVIEIKNILKDSDILKFELKDLIEIYELIDSSIIEEPPFSIREGKIIKENYNKELDELRNISKQGKKYILDLEKEEKEKTGIKSLKVKYNRVFGYYIEVTKSNIDLVPENYIRKQTLSNAERFITPELKEYESKVLNAKDKIEELEYKIFKEITSNIKNMKKTLQDVASKIANLDMIISFAVVAIENNYIKPEIDEGFEIDIQDARHAVVEKLIGSEDYVSNNIKFTEKEKLIILTGPNMAGKSTYMKQIALIIILAQIGSYVPATYAKIGVVDKIFTRVGASDDLVSGQSTFMVEMSEVANIVNNATERSFVILDEVGRGTSTFDGISIAWAISEYIHDKVKSKTIFATHYHELTELEKKFENIVNFRIEVKETSNSVIFLRKIVRGGADKSYGIEVAKLAGIPNDIINRSKKILFNLEKRRKLVESTIQVEQLSLFGNNDIIVEEEEKVEDEILIELEELNLNNITPLEALNKLNEIKRKIENRK</sequence>
<accession>A0AAU9DLF7</accession>
<comment type="function">
    <text evidence="8 9">This protein is involved in the repair of mismatches in DNA. It is possible that it carries out the mismatch recognition step. This protein has a weak ATPase activity.</text>
</comment>
<reference evidence="12 13" key="1">
    <citation type="submission" date="2022-11" db="EMBL/GenBank/DDBJ databases">
        <title>Haliovirga abyssi gen. nov., sp. nov., a mesophilic fermentative bacterium isolated from the Iheya North hydrothermal field and the proposal of Haliovirgaceae fam. nov.</title>
        <authorList>
            <person name="Miyazaki U."/>
            <person name="Tame A."/>
            <person name="Miyazaki J."/>
            <person name="Takai K."/>
            <person name="Sawayama S."/>
            <person name="Kitajima M."/>
            <person name="Okamoto A."/>
            <person name="Nakagawa S."/>
        </authorList>
    </citation>
    <scope>NUCLEOTIDE SEQUENCE [LARGE SCALE GENOMIC DNA]</scope>
    <source>
        <strain evidence="12 13">IC12</strain>
    </source>
</reference>
<dbReference type="FunFam" id="3.40.1170.10:FF:000001">
    <property type="entry name" value="DNA mismatch repair protein MutS"/>
    <property type="match status" value="1"/>
</dbReference>
<keyword evidence="4 9" id="KW-0227">DNA damage</keyword>
<dbReference type="FunFam" id="1.10.1420.10:FF:000007">
    <property type="entry name" value="DNA mismatch repair protein MutS"/>
    <property type="match status" value="1"/>
</dbReference>
<keyword evidence="5 9" id="KW-0067">ATP-binding</keyword>
<dbReference type="SUPFAM" id="SSF48334">
    <property type="entry name" value="DNA repair protein MutS, domain III"/>
    <property type="match status" value="1"/>
</dbReference>
<evidence type="ECO:0000313" key="13">
    <source>
        <dbReference type="Proteomes" id="UP001321582"/>
    </source>
</evidence>
<dbReference type="FunFam" id="3.40.50.300:FF:000870">
    <property type="entry name" value="MutS protein homolog 4"/>
    <property type="match status" value="1"/>
</dbReference>
<evidence type="ECO:0000313" key="12">
    <source>
        <dbReference type="EMBL" id="BDU50787.1"/>
    </source>
</evidence>
<dbReference type="SUPFAM" id="SSF53150">
    <property type="entry name" value="DNA repair protein MutS, domain II"/>
    <property type="match status" value="1"/>
</dbReference>
<evidence type="ECO:0000256" key="4">
    <source>
        <dbReference type="ARBA" id="ARBA00022763"/>
    </source>
</evidence>
<dbReference type="Pfam" id="PF05188">
    <property type="entry name" value="MutS_II"/>
    <property type="match status" value="1"/>
</dbReference>
<dbReference type="CDD" id="cd03284">
    <property type="entry name" value="ABC_MutS1"/>
    <property type="match status" value="1"/>
</dbReference>
<dbReference type="NCBIfam" id="TIGR01070">
    <property type="entry name" value="mutS1"/>
    <property type="match status" value="1"/>
</dbReference>
<dbReference type="SUPFAM" id="SSF55271">
    <property type="entry name" value="DNA repair protein MutS, domain I"/>
    <property type="match status" value="1"/>
</dbReference>
<dbReference type="PROSITE" id="PS00486">
    <property type="entry name" value="DNA_MISMATCH_REPAIR_2"/>
    <property type="match status" value="1"/>
</dbReference>
<dbReference type="PANTHER" id="PTHR11361:SF34">
    <property type="entry name" value="DNA MISMATCH REPAIR PROTEIN MSH1, MITOCHONDRIAL"/>
    <property type="match status" value="1"/>
</dbReference>
<keyword evidence="7 9" id="KW-0234">DNA repair</keyword>
<dbReference type="InterPro" id="IPR007696">
    <property type="entry name" value="DNA_mismatch_repair_MutS_core"/>
</dbReference>
<dbReference type="GO" id="GO:0005829">
    <property type="term" value="C:cytosol"/>
    <property type="evidence" value="ECO:0007669"/>
    <property type="project" value="TreeGrafter"/>
</dbReference>
<dbReference type="RefSeq" id="WP_307903643.1">
    <property type="nucleotide sequence ID" value="NZ_AP027059.1"/>
</dbReference>
<dbReference type="Gene3D" id="3.30.420.110">
    <property type="entry name" value="MutS, connector domain"/>
    <property type="match status" value="1"/>
</dbReference>
<comment type="similarity">
    <text evidence="1 9 10">Belongs to the DNA mismatch repair MutS family.</text>
</comment>
<evidence type="ECO:0000256" key="8">
    <source>
        <dbReference type="ARBA" id="ARBA00024647"/>
    </source>
</evidence>
<dbReference type="Gene3D" id="3.40.1170.10">
    <property type="entry name" value="DNA repair protein MutS, domain I"/>
    <property type="match status" value="1"/>
</dbReference>
<dbReference type="EMBL" id="AP027059">
    <property type="protein sequence ID" value="BDU50787.1"/>
    <property type="molecule type" value="Genomic_DNA"/>
</dbReference>
<feature type="domain" description="DNA mismatch repair proteins mutS family" evidence="11">
    <location>
        <begin position="689"/>
        <end position="705"/>
    </location>
</feature>
<dbReference type="GO" id="GO:0006298">
    <property type="term" value="P:mismatch repair"/>
    <property type="evidence" value="ECO:0007669"/>
    <property type="project" value="UniProtKB-UniRule"/>
</dbReference>
<evidence type="ECO:0000256" key="9">
    <source>
        <dbReference type="HAMAP-Rule" id="MF_00096"/>
    </source>
</evidence>
<organism evidence="12 13">
    <name type="scientific">Haliovirga abyssi</name>
    <dbReference type="NCBI Taxonomy" id="2996794"/>
    <lineage>
        <taxon>Bacteria</taxon>
        <taxon>Fusobacteriati</taxon>
        <taxon>Fusobacteriota</taxon>
        <taxon>Fusobacteriia</taxon>
        <taxon>Fusobacteriales</taxon>
        <taxon>Haliovirgaceae</taxon>
        <taxon>Haliovirga</taxon>
    </lineage>
</organism>
<keyword evidence="3 9" id="KW-0547">Nucleotide-binding</keyword>
<dbReference type="InterPro" id="IPR000432">
    <property type="entry name" value="DNA_mismatch_repair_MutS_C"/>
</dbReference>
<dbReference type="Gene3D" id="1.10.1420.10">
    <property type="match status" value="2"/>
</dbReference>
<dbReference type="InterPro" id="IPR016151">
    <property type="entry name" value="DNA_mismatch_repair_MutS_N"/>
</dbReference>
<evidence type="ECO:0000256" key="7">
    <source>
        <dbReference type="ARBA" id="ARBA00023204"/>
    </source>
</evidence>
<dbReference type="InterPro" id="IPR017261">
    <property type="entry name" value="DNA_mismatch_repair_MutS/MSH"/>
</dbReference>
<dbReference type="InterPro" id="IPR027417">
    <property type="entry name" value="P-loop_NTPase"/>
</dbReference>
<evidence type="ECO:0000259" key="11">
    <source>
        <dbReference type="PROSITE" id="PS00486"/>
    </source>
</evidence>
<dbReference type="InterPro" id="IPR007860">
    <property type="entry name" value="DNA_mmatch_repair_MutS_con_dom"/>
</dbReference>
<evidence type="ECO:0000256" key="5">
    <source>
        <dbReference type="ARBA" id="ARBA00022840"/>
    </source>
</evidence>
<dbReference type="PANTHER" id="PTHR11361">
    <property type="entry name" value="DNA MISMATCH REPAIR PROTEIN MUTS FAMILY MEMBER"/>
    <property type="match status" value="1"/>
</dbReference>
<dbReference type="GO" id="GO:0005524">
    <property type="term" value="F:ATP binding"/>
    <property type="evidence" value="ECO:0007669"/>
    <property type="project" value="UniProtKB-UniRule"/>
</dbReference>
<evidence type="ECO:0000256" key="2">
    <source>
        <dbReference type="ARBA" id="ARBA00021982"/>
    </source>
</evidence>